<evidence type="ECO:0000313" key="1">
    <source>
        <dbReference type="EMBL" id="AYV99439.1"/>
    </source>
</evidence>
<sequence length="39" mass="4589">MRKDIPHDPVSINLDIHELFPVRGEPSTKIYMMDYLEMG</sequence>
<reference evidence="1" key="1">
    <citation type="submission" date="2018-09" db="EMBL/GenBank/DDBJ databases">
        <authorList>
            <person name="Katneni V.K."/>
            <person name="Shashi shekhar M."/>
            <person name="Karthic K."/>
            <person name="Jangam A.K."/>
            <person name="Vijayan K.K."/>
        </authorList>
    </citation>
    <scope>NUCLEOTIDE SEQUENCE</scope>
    <source>
        <strain evidence="1">Wssv_ciba_003</strain>
    </source>
</reference>
<dbReference type="EMBL" id="MH883319">
    <property type="protein sequence ID" value="AYV99439.1"/>
    <property type="molecule type" value="Genomic_DNA"/>
</dbReference>
<protein>
    <submittedName>
        <fullName evidence="1">WSSV131</fullName>
    </submittedName>
</protein>
<name>A0A3G5BI56_9VIRU</name>
<accession>A0A3G5BI56</accession>
<proteinExistence type="predicted"/>
<organism evidence="1">
    <name type="scientific">White spot syndrome virus</name>
    <dbReference type="NCBI Taxonomy" id="342409"/>
    <lineage>
        <taxon>Viruses</taxon>
        <taxon>Viruses incertae sedis</taxon>
        <taxon>Naldaviricetes</taxon>
        <taxon>Nimaviridae</taxon>
        <taxon>Whispovirus</taxon>
    </lineage>
</organism>